<dbReference type="GO" id="GO:0005524">
    <property type="term" value="F:ATP binding"/>
    <property type="evidence" value="ECO:0007669"/>
    <property type="project" value="UniProtKB-KW"/>
</dbReference>
<dbReference type="SUPFAM" id="SSF52540">
    <property type="entry name" value="P-loop containing nucleoside triphosphate hydrolases"/>
    <property type="match status" value="1"/>
</dbReference>
<dbReference type="eggNOG" id="COG3829">
    <property type="taxonomic scope" value="Bacteria"/>
</dbReference>
<gene>
    <name evidence="7" type="ORF">ThidrDRAFT_2694</name>
</gene>
<evidence type="ECO:0000256" key="2">
    <source>
        <dbReference type="ARBA" id="ARBA00022840"/>
    </source>
</evidence>
<keyword evidence="1" id="KW-0547">Nucleotide-binding</keyword>
<keyword evidence="4" id="KW-0238">DNA-binding</keyword>
<dbReference type="InterPro" id="IPR027417">
    <property type="entry name" value="P-loop_NTPase"/>
</dbReference>
<dbReference type="Gene3D" id="1.10.8.60">
    <property type="match status" value="1"/>
</dbReference>
<evidence type="ECO:0000256" key="4">
    <source>
        <dbReference type="ARBA" id="ARBA00023125"/>
    </source>
</evidence>
<sequence>MCRDVAPNAVFDGSYPSNSFSHFKDCVGSYGLGESAQVLRIGLHGQASARIATACILEFLGCEVCEVKAPDAIPSGLSALWLCDTPSVLARTLDAVQDSLAAPLVCQPTEDPGQEAANLRRRAFVVTSPLTPGQVIQVLQRLQCGVGLDAVADVGLVGRHVTMLNVKRLIAQVANTDATVLILGETGSGKEVVARAIHAASNRSGKPFVAVNCGAIPPDLLESELFGHEKGAFTGAFTARAGRFELADDGVLFLDEIGDMPLPMQVKLLRVLQERTFERVGSNKPLQTNARIISATHRNLEEAVDAGNFRQDLFFRLNVFPVDLPSLRERRSDIPLLIATLEQRLKEQGATPANLTPAVIAHLESHAWPGNIRELANLLEQLSIMYPDQLVDLAQLPSKFRPSQLDPVLEPLESSPAVGSHEETVHAGTVTGLPPEGTELREYMNELERQMIVIALTENDFVVARAARRLGMRRTTLVERMRKFGLERDARDATQDL</sequence>
<dbReference type="PATRIC" id="fig|765913.3.peg.2749"/>
<dbReference type="SUPFAM" id="SSF46689">
    <property type="entry name" value="Homeodomain-like"/>
    <property type="match status" value="1"/>
</dbReference>
<dbReference type="GO" id="GO:0043565">
    <property type="term" value="F:sequence-specific DNA binding"/>
    <property type="evidence" value="ECO:0007669"/>
    <property type="project" value="InterPro"/>
</dbReference>
<dbReference type="FunFam" id="3.40.50.300:FF:000006">
    <property type="entry name" value="DNA-binding transcriptional regulator NtrC"/>
    <property type="match status" value="1"/>
</dbReference>
<keyword evidence="8" id="KW-1185">Reference proteome</keyword>
<dbReference type="PROSITE" id="PS50045">
    <property type="entry name" value="SIGMA54_INTERACT_4"/>
    <property type="match status" value="1"/>
</dbReference>
<keyword evidence="5" id="KW-0804">Transcription</keyword>
<protein>
    <submittedName>
        <fullName evidence="7">Sigma54 specific transcriptional regulator, Fis family</fullName>
    </submittedName>
</protein>
<reference evidence="7 8" key="1">
    <citation type="submission" date="2011-06" db="EMBL/GenBank/DDBJ databases">
        <title>The draft genome of Thiorhodococcus drewsii AZ1.</title>
        <authorList>
            <consortium name="US DOE Joint Genome Institute (JGI-PGF)"/>
            <person name="Lucas S."/>
            <person name="Han J."/>
            <person name="Lapidus A."/>
            <person name="Cheng J.-F."/>
            <person name="Goodwin L."/>
            <person name="Pitluck S."/>
            <person name="Peters L."/>
            <person name="Land M.L."/>
            <person name="Hauser L."/>
            <person name="Vogl K."/>
            <person name="Liu Z."/>
            <person name="Imhoff J."/>
            <person name="Thiel V."/>
            <person name="Frigaard N.-U."/>
            <person name="Bryant D.A."/>
            <person name="Woyke T.J."/>
        </authorList>
    </citation>
    <scope>NUCLEOTIDE SEQUENCE [LARGE SCALE GENOMIC DNA]</scope>
    <source>
        <strain evidence="7 8">AZ1</strain>
    </source>
</reference>
<keyword evidence="2" id="KW-0067">ATP-binding</keyword>
<dbReference type="InterPro" id="IPR025944">
    <property type="entry name" value="Sigma_54_int_dom_CS"/>
</dbReference>
<dbReference type="AlphaFoldDB" id="G2E331"/>
<dbReference type="Gene3D" id="1.10.10.60">
    <property type="entry name" value="Homeodomain-like"/>
    <property type="match status" value="1"/>
</dbReference>
<dbReference type="InterPro" id="IPR025662">
    <property type="entry name" value="Sigma_54_int_dom_ATP-bd_1"/>
</dbReference>
<dbReference type="PROSITE" id="PS00675">
    <property type="entry name" value="SIGMA54_INTERACT_1"/>
    <property type="match status" value="1"/>
</dbReference>
<dbReference type="CDD" id="cd00009">
    <property type="entry name" value="AAA"/>
    <property type="match status" value="1"/>
</dbReference>
<accession>G2E331</accession>
<feature type="domain" description="Sigma-54 factor interaction" evidence="6">
    <location>
        <begin position="156"/>
        <end position="384"/>
    </location>
</feature>
<evidence type="ECO:0000256" key="3">
    <source>
        <dbReference type="ARBA" id="ARBA00023015"/>
    </source>
</evidence>
<dbReference type="InterPro" id="IPR058031">
    <property type="entry name" value="AAA_lid_NorR"/>
</dbReference>
<evidence type="ECO:0000256" key="1">
    <source>
        <dbReference type="ARBA" id="ARBA00022741"/>
    </source>
</evidence>
<evidence type="ECO:0000313" key="8">
    <source>
        <dbReference type="Proteomes" id="UP000004200"/>
    </source>
</evidence>
<dbReference type="InterPro" id="IPR009057">
    <property type="entry name" value="Homeodomain-like_sf"/>
</dbReference>
<evidence type="ECO:0000313" key="7">
    <source>
        <dbReference type="EMBL" id="EGV30493.1"/>
    </source>
</evidence>
<dbReference type="STRING" id="765913.ThidrDRAFT_2694"/>
<dbReference type="SMART" id="SM00382">
    <property type="entry name" value="AAA"/>
    <property type="match status" value="1"/>
</dbReference>
<dbReference type="PRINTS" id="PR01590">
    <property type="entry name" value="HTHFIS"/>
</dbReference>
<dbReference type="Pfam" id="PF02954">
    <property type="entry name" value="HTH_8"/>
    <property type="match status" value="1"/>
</dbReference>
<evidence type="ECO:0000256" key="5">
    <source>
        <dbReference type="ARBA" id="ARBA00023163"/>
    </source>
</evidence>
<dbReference type="EMBL" id="AFWT01000018">
    <property type="protein sequence ID" value="EGV30493.1"/>
    <property type="molecule type" value="Genomic_DNA"/>
</dbReference>
<dbReference type="Pfam" id="PF00158">
    <property type="entry name" value="Sigma54_activat"/>
    <property type="match status" value="1"/>
</dbReference>
<dbReference type="Pfam" id="PF25601">
    <property type="entry name" value="AAA_lid_14"/>
    <property type="match status" value="1"/>
</dbReference>
<dbReference type="PANTHER" id="PTHR32071:SF117">
    <property type="entry name" value="PTS-DEPENDENT DIHYDROXYACETONE KINASE OPERON REGULATORY PROTEIN-RELATED"/>
    <property type="match status" value="1"/>
</dbReference>
<dbReference type="PANTHER" id="PTHR32071">
    <property type="entry name" value="TRANSCRIPTIONAL REGULATORY PROTEIN"/>
    <property type="match status" value="1"/>
</dbReference>
<evidence type="ECO:0000259" key="6">
    <source>
        <dbReference type="PROSITE" id="PS50045"/>
    </source>
</evidence>
<dbReference type="InterPro" id="IPR002078">
    <property type="entry name" value="Sigma_54_int"/>
</dbReference>
<name>G2E331_9GAMM</name>
<dbReference type="OrthoDB" id="9804019at2"/>
<dbReference type="GO" id="GO:0006355">
    <property type="term" value="P:regulation of DNA-templated transcription"/>
    <property type="evidence" value="ECO:0007669"/>
    <property type="project" value="InterPro"/>
</dbReference>
<dbReference type="PROSITE" id="PS00688">
    <property type="entry name" value="SIGMA54_INTERACT_3"/>
    <property type="match status" value="1"/>
</dbReference>
<dbReference type="InterPro" id="IPR002197">
    <property type="entry name" value="HTH_Fis"/>
</dbReference>
<dbReference type="InterPro" id="IPR003593">
    <property type="entry name" value="AAA+_ATPase"/>
</dbReference>
<comment type="caution">
    <text evidence="7">The sequence shown here is derived from an EMBL/GenBank/DDBJ whole genome shotgun (WGS) entry which is preliminary data.</text>
</comment>
<organism evidence="7 8">
    <name type="scientific">Thiorhodococcus drewsii AZ1</name>
    <dbReference type="NCBI Taxonomy" id="765913"/>
    <lineage>
        <taxon>Bacteria</taxon>
        <taxon>Pseudomonadati</taxon>
        <taxon>Pseudomonadota</taxon>
        <taxon>Gammaproteobacteria</taxon>
        <taxon>Chromatiales</taxon>
        <taxon>Chromatiaceae</taxon>
        <taxon>Thiorhodococcus</taxon>
    </lineage>
</organism>
<keyword evidence="3" id="KW-0805">Transcription regulation</keyword>
<proteinExistence type="predicted"/>
<dbReference type="Proteomes" id="UP000004200">
    <property type="component" value="Unassembled WGS sequence"/>
</dbReference>
<dbReference type="Gene3D" id="3.40.50.300">
    <property type="entry name" value="P-loop containing nucleotide triphosphate hydrolases"/>
    <property type="match status" value="1"/>
</dbReference>